<dbReference type="Proteomes" id="UP000683310">
    <property type="component" value="Chromosome"/>
</dbReference>
<keyword evidence="3" id="KW-1185">Reference proteome</keyword>
<proteinExistence type="predicted"/>
<name>A0ABX8CL99_9NOCA</name>
<accession>A0ABX8CL99</accession>
<sequence length="161" mass="16782">MTDESLATQVRRVWIGSRKARERIAAGLAIPGALLWAMQALGAWIQSQEGKWQSTAYLSAGDSTITADNLLALLGVAFLHIVVLLGIGAVLLLRGKPSGRYLVVAGSALVVLGQVFAAVLAAIPIDAFSTSAPANLVFATPLVIFPVATIACLLNSGCREN</sequence>
<evidence type="ECO:0000313" key="2">
    <source>
        <dbReference type="EMBL" id="QVI20733.1"/>
    </source>
</evidence>
<keyword evidence="1" id="KW-0472">Membrane</keyword>
<feature type="transmembrane region" description="Helical" evidence="1">
    <location>
        <begin position="70"/>
        <end position="93"/>
    </location>
</feature>
<dbReference type="RefSeq" id="WP_213556841.1">
    <property type="nucleotide sequence ID" value="NZ_JBHZDI010000001.1"/>
</dbReference>
<feature type="transmembrane region" description="Helical" evidence="1">
    <location>
        <begin position="24"/>
        <end position="45"/>
    </location>
</feature>
<evidence type="ECO:0000256" key="1">
    <source>
        <dbReference type="SAM" id="Phobius"/>
    </source>
</evidence>
<evidence type="ECO:0000313" key="3">
    <source>
        <dbReference type="Proteomes" id="UP000683310"/>
    </source>
</evidence>
<organism evidence="2 3">
    <name type="scientific">Nocardia tengchongensis</name>
    <dbReference type="NCBI Taxonomy" id="2055889"/>
    <lineage>
        <taxon>Bacteria</taxon>
        <taxon>Bacillati</taxon>
        <taxon>Actinomycetota</taxon>
        <taxon>Actinomycetes</taxon>
        <taxon>Mycobacteriales</taxon>
        <taxon>Nocardiaceae</taxon>
        <taxon>Nocardia</taxon>
    </lineage>
</organism>
<reference evidence="2 3" key="1">
    <citation type="submission" date="2021-04" db="EMBL/GenBank/DDBJ databases">
        <title>Nocardia tengchongensis.</title>
        <authorList>
            <person name="Zhuang k."/>
            <person name="Ran Y."/>
            <person name="Li W."/>
        </authorList>
    </citation>
    <scope>NUCLEOTIDE SEQUENCE [LARGE SCALE GENOMIC DNA]</scope>
    <source>
        <strain evidence="2 3">CFH S0057</strain>
    </source>
</reference>
<protein>
    <submittedName>
        <fullName evidence="2">Uncharacterized protein</fullName>
    </submittedName>
</protein>
<gene>
    <name evidence="2" type="ORF">KHQ06_32260</name>
</gene>
<keyword evidence="1" id="KW-0812">Transmembrane</keyword>
<keyword evidence="1" id="KW-1133">Transmembrane helix</keyword>
<feature type="transmembrane region" description="Helical" evidence="1">
    <location>
        <begin position="135"/>
        <end position="154"/>
    </location>
</feature>
<dbReference type="EMBL" id="CP074371">
    <property type="protein sequence ID" value="QVI20733.1"/>
    <property type="molecule type" value="Genomic_DNA"/>
</dbReference>
<feature type="transmembrane region" description="Helical" evidence="1">
    <location>
        <begin position="100"/>
        <end position="123"/>
    </location>
</feature>